<sequence length="174" mass="17560">MKFAASAVVAFLAVTLVSGCGDSNEESTVSPEAGVSGQVGNVDIRDLFVLGGNGTAEIPAGGSAPVYLTMVNRPAGGEPDPTGGTAAAEADVLESVTSTDANSVELIGGPVQLPAGQDVRVGPDARIVLRGLTEALESDGDVDLTLKFQKAGSVTLEAPVIQRKDSYESYSPAP</sequence>
<dbReference type="InterPro" id="IPR007410">
    <property type="entry name" value="LpqE-like"/>
</dbReference>
<evidence type="ECO:0000313" key="2">
    <source>
        <dbReference type="EMBL" id="GAA2718519.1"/>
    </source>
</evidence>
<accession>A0ABN3TU23</accession>
<evidence type="ECO:0008006" key="4">
    <source>
        <dbReference type="Google" id="ProtNLM"/>
    </source>
</evidence>
<dbReference type="PROSITE" id="PS51257">
    <property type="entry name" value="PROKAR_LIPOPROTEIN"/>
    <property type="match status" value="1"/>
</dbReference>
<dbReference type="Pfam" id="PF04314">
    <property type="entry name" value="PCuAC"/>
    <property type="match status" value="1"/>
</dbReference>
<keyword evidence="3" id="KW-1185">Reference proteome</keyword>
<dbReference type="InterPro" id="IPR036182">
    <property type="entry name" value="PCuAC_sf"/>
</dbReference>
<dbReference type="SUPFAM" id="SSF110087">
    <property type="entry name" value="DR1885-like metal-binding protein"/>
    <property type="match status" value="1"/>
</dbReference>
<gene>
    <name evidence="2" type="ORF">GCM10010439_01670</name>
</gene>
<keyword evidence="1" id="KW-0732">Signal</keyword>
<dbReference type="Proteomes" id="UP001501842">
    <property type="component" value="Unassembled WGS sequence"/>
</dbReference>
<evidence type="ECO:0000256" key="1">
    <source>
        <dbReference type="SAM" id="SignalP"/>
    </source>
</evidence>
<proteinExistence type="predicted"/>
<protein>
    <recommendedName>
        <fullName evidence="4">Copper(I)-binding protein</fullName>
    </recommendedName>
</protein>
<organism evidence="2 3">
    <name type="scientific">Actinocorallia aurantiaca</name>
    <dbReference type="NCBI Taxonomy" id="46204"/>
    <lineage>
        <taxon>Bacteria</taxon>
        <taxon>Bacillati</taxon>
        <taxon>Actinomycetota</taxon>
        <taxon>Actinomycetes</taxon>
        <taxon>Streptosporangiales</taxon>
        <taxon>Thermomonosporaceae</taxon>
        <taxon>Actinocorallia</taxon>
    </lineage>
</organism>
<dbReference type="Gene3D" id="2.60.40.1890">
    <property type="entry name" value="PCu(A)C copper chaperone"/>
    <property type="match status" value="1"/>
</dbReference>
<comment type="caution">
    <text evidence="2">The sequence shown here is derived from an EMBL/GenBank/DDBJ whole genome shotgun (WGS) entry which is preliminary data.</text>
</comment>
<evidence type="ECO:0000313" key="3">
    <source>
        <dbReference type="Proteomes" id="UP001501842"/>
    </source>
</evidence>
<feature type="chain" id="PRO_5047474677" description="Copper(I)-binding protein" evidence="1">
    <location>
        <begin position="21"/>
        <end position="174"/>
    </location>
</feature>
<name>A0ABN3TU23_9ACTN</name>
<reference evidence="2 3" key="1">
    <citation type="journal article" date="2019" name="Int. J. Syst. Evol. Microbiol.">
        <title>The Global Catalogue of Microorganisms (GCM) 10K type strain sequencing project: providing services to taxonomists for standard genome sequencing and annotation.</title>
        <authorList>
            <consortium name="The Broad Institute Genomics Platform"/>
            <consortium name="The Broad Institute Genome Sequencing Center for Infectious Disease"/>
            <person name="Wu L."/>
            <person name="Ma J."/>
        </authorList>
    </citation>
    <scope>NUCLEOTIDE SEQUENCE [LARGE SCALE GENOMIC DNA]</scope>
    <source>
        <strain evidence="2 3">JCM 8201</strain>
    </source>
</reference>
<dbReference type="RefSeq" id="WP_344448100.1">
    <property type="nucleotide sequence ID" value="NZ_BAAATZ010000002.1"/>
</dbReference>
<feature type="signal peptide" evidence="1">
    <location>
        <begin position="1"/>
        <end position="20"/>
    </location>
</feature>
<dbReference type="EMBL" id="BAAATZ010000002">
    <property type="protein sequence ID" value="GAA2718519.1"/>
    <property type="molecule type" value="Genomic_DNA"/>
</dbReference>